<evidence type="ECO:0008006" key="7">
    <source>
        <dbReference type="Google" id="ProtNLM"/>
    </source>
</evidence>
<dbReference type="InterPro" id="IPR000160">
    <property type="entry name" value="GGDEF_dom"/>
</dbReference>
<proteinExistence type="predicted"/>
<dbReference type="PROSITE" id="PS51371">
    <property type="entry name" value="CBS"/>
    <property type="match status" value="4"/>
</dbReference>
<gene>
    <name evidence="5" type="ORF">NIES593_07120</name>
</gene>
<feature type="domain" description="CBS" evidence="4">
    <location>
        <begin position="208"/>
        <end position="267"/>
    </location>
</feature>
<dbReference type="SUPFAM" id="SSF54631">
    <property type="entry name" value="CBS-domain pair"/>
    <property type="match status" value="2"/>
</dbReference>
<evidence type="ECO:0000313" key="5">
    <source>
        <dbReference type="EMBL" id="OKH24444.1"/>
    </source>
</evidence>
<evidence type="ECO:0000256" key="1">
    <source>
        <dbReference type="PROSITE-ProRule" id="PRU00703"/>
    </source>
</evidence>
<dbReference type="SUPFAM" id="SSF55073">
    <property type="entry name" value="Nucleotide cyclase"/>
    <property type="match status" value="1"/>
</dbReference>
<dbReference type="NCBIfam" id="TIGR00254">
    <property type="entry name" value="GGDEF"/>
    <property type="match status" value="1"/>
</dbReference>
<accession>A0A1U7HLL0</accession>
<dbReference type="Gene3D" id="3.10.580.10">
    <property type="entry name" value="CBS-domain"/>
    <property type="match status" value="2"/>
</dbReference>
<feature type="domain" description="CBS" evidence="4">
    <location>
        <begin position="11"/>
        <end position="66"/>
    </location>
</feature>
<dbReference type="InterPro" id="IPR029787">
    <property type="entry name" value="Nucleotide_cyclase"/>
</dbReference>
<dbReference type="CDD" id="cd04620">
    <property type="entry name" value="CBS_two-component_sensor_histidine_kinase_repeat1"/>
    <property type="match status" value="1"/>
</dbReference>
<dbReference type="SMART" id="SM00116">
    <property type="entry name" value="CBS"/>
    <property type="match status" value="4"/>
</dbReference>
<dbReference type="PROSITE" id="PS50887">
    <property type="entry name" value="GGDEF"/>
    <property type="match status" value="1"/>
</dbReference>
<dbReference type="InterPro" id="IPR000644">
    <property type="entry name" value="CBS_dom"/>
</dbReference>
<dbReference type="STRING" id="1921803.NIES593_07120"/>
<dbReference type="Proteomes" id="UP000186868">
    <property type="component" value="Unassembled WGS sequence"/>
</dbReference>
<dbReference type="EMBL" id="MRCB01000006">
    <property type="protein sequence ID" value="OKH24444.1"/>
    <property type="molecule type" value="Genomic_DNA"/>
</dbReference>
<dbReference type="GO" id="GO:0043709">
    <property type="term" value="P:cell adhesion involved in single-species biofilm formation"/>
    <property type="evidence" value="ECO:0007669"/>
    <property type="project" value="TreeGrafter"/>
</dbReference>
<evidence type="ECO:0000259" key="3">
    <source>
        <dbReference type="PROSITE" id="PS50887"/>
    </source>
</evidence>
<dbReference type="InterPro" id="IPR050469">
    <property type="entry name" value="Diguanylate_Cyclase"/>
</dbReference>
<dbReference type="PANTHER" id="PTHR45138">
    <property type="entry name" value="REGULATORY COMPONENTS OF SENSORY TRANSDUCTION SYSTEM"/>
    <property type="match status" value="1"/>
</dbReference>
<reference evidence="5 6" key="1">
    <citation type="submission" date="2016-11" db="EMBL/GenBank/DDBJ databases">
        <title>Draft Genome Sequences of Nine Cyanobacterial Strains from Diverse Habitats.</title>
        <authorList>
            <person name="Zhu T."/>
            <person name="Hou S."/>
            <person name="Lu X."/>
            <person name="Hess W.R."/>
        </authorList>
    </citation>
    <scope>NUCLEOTIDE SEQUENCE [LARGE SCALE GENOMIC DNA]</scope>
    <source>
        <strain evidence="5 6">NIES-593</strain>
    </source>
</reference>
<keyword evidence="1" id="KW-0129">CBS domain</keyword>
<keyword evidence="2" id="KW-0175">Coiled coil</keyword>
<feature type="domain" description="GGDEF" evidence="3">
    <location>
        <begin position="329"/>
        <end position="464"/>
    </location>
</feature>
<sequence>MQMQTAVEAIVQSSLLTLSPSTSVTEAIAAMNEARTSCVLVVDNQKLAGILTERDVVKVISSGRSLEKLTLADLMTQTVISLKSSEIDNIFTVSELFNRYRIRHLPILDDRDRLWGIITPQSIRNVLKPEYLLRYIQVAEVMVSNVICGAPNDTVLQLTQQMALHRVSCIVIVNAKTSIPLGIVTERDIIKLHASKRDFDRLSAQTVMSAPLSTVQPQNSLWIVHQRMQQLKVRRLVVTEPTGELAGMVTQTQLLKRIDPAQTYHVIEQMQQIIDRQTSELKQLNEKLRAANQELHRLATIDDLTNVANRRYFNEYFAREWKRLARCVSPLSLILCDVDRFKCYNDTYGHPAGDRCLVQVAQTLSQVIKRPTDLVARYGGEEFAIVLPDTNLTGAEHIAKSILTQVQQLQIPHVANGNGYITVSLGVATTIPTQNSSPNMLLEMADRVLYQSKQRGRNTYTLNV</sequence>
<name>A0A1U7HLL0_9CYAN</name>
<keyword evidence="6" id="KW-1185">Reference proteome</keyword>
<evidence type="ECO:0000313" key="6">
    <source>
        <dbReference type="Proteomes" id="UP000186868"/>
    </source>
</evidence>
<dbReference type="PANTHER" id="PTHR45138:SF9">
    <property type="entry name" value="DIGUANYLATE CYCLASE DGCM-RELATED"/>
    <property type="match status" value="1"/>
</dbReference>
<feature type="coiled-coil region" evidence="2">
    <location>
        <begin position="267"/>
        <end position="301"/>
    </location>
</feature>
<dbReference type="SMART" id="SM00267">
    <property type="entry name" value="GGDEF"/>
    <property type="match status" value="1"/>
</dbReference>
<feature type="domain" description="CBS" evidence="4">
    <location>
        <begin position="75"/>
        <end position="133"/>
    </location>
</feature>
<feature type="domain" description="CBS" evidence="4">
    <location>
        <begin position="142"/>
        <end position="199"/>
    </location>
</feature>
<dbReference type="GO" id="GO:0052621">
    <property type="term" value="F:diguanylate cyclase activity"/>
    <property type="evidence" value="ECO:0007669"/>
    <property type="project" value="TreeGrafter"/>
</dbReference>
<evidence type="ECO:0000256" key="2">
    <source>
        <dbReference type="SAM" id="Coils"/>
    </source>
</evidence>
<dbReference type="AlphaFoldDB" id="A0A1U7HLL0"/>
<dbReference type="GO" id="GO:0005886">
    <property type="term" value="C:plasma membrane"/>
    <property type="evidence" value="ECO:0007669"/>
    <property type="project" value="TreeGrafter"/>
</dbReference>
<dbReference type="GO" id="GO:1902201">
    <property type="term" value="P:negative regulation of bacterial-type flagellum-dependent cell motility"/>
    <property type="evidence" value="ECO:0007669"/>
    <property type="project" value="TreeGrafter"/>
</dbReference>
<comment type="caution">
    <text evidence="5">The sequence shown here is derived from an EMBL/GenBank/DDBJ whole genome shotgun (WGS) entry which is preliminary data.</text>
</comment>
<dbReference type="Pfam" id="PF00990">
    <property type="entry name" value="GGDEF"/>
    <property type="match status" value="1"/>
</dbReference>
<protein>
    <recommendedName>
        <fullName evidence="7">Diguanylate cyclase</fullName>
    </recommendedName>
</protein>
<dbReference type="CDD" id="cd01949">
    <property type="entry name" value="GGDEF"/>
    <property type="match status" value="1"/>
</dbReference>
<dbReference type="FunFam" id="3.30.70.270:FF:000001">
    <property type="entry name" value="Diguanylate cyclase domain protein"/>
    <property type="match status" value="1"/>
</dbReference>
<dbReference type="Pfam" id="PF00571">
    <property type="entry name" value="CBS"/>
    <property type="match status" value="4"/>
</dbReference>
<dbReference type="InterPro" id="IPR043128">
    <property type="entry name" value="Rev_trsase/Diguanyl_cyclase"/>
</dbReference>
<evidence type="ECO:0000259" key="4">
    <source>
        <dbReference type="PROSITE" id="PS51371"/>
    </source>
</evidence>
<dbReference type="CDD" id="cd17774">
    <property type="entry name" value="CBS_two-component_sensor_histidine_kinase_repeat2"/>
    <property type="match status" value="1"/>
</dbReference>
<dbReference type="Gene3D" id="3.30.70.270">
    <property type="match status" value="1"/>
</dbReference>
<dbReference type="InterPro" id="IPR046342">
    <property type="entry name" value="CBS_dom_sf"/>
</dbReference>
<organism evidence="5 6">
    <name type="scientific">Hydrococcus rivularis NIES-593</name>
    <dbReference type="NCBI Taxonomy" id="1921803"/>
    <lineage>
        <taxon>Bacteria</taxon>
        <taxon>Bacillati</taxon>
        <taxon>Cyanobacteriota</taxon>
        <taxon>Cyanophyceae</taxon>
        <taxon>Pleurocapsales</taxon>
        <taxon>Hydrococcaceae</taxon>
        <taxon>Hydrococcus</taxon>
    </lineage>
</organism>